<organism evidence="8 9">
    <name type="scientific">Lachnellula cervina</name>
    <dbReference type="NCBI Taxonomy" id="1316786"/>
    <lineage>
        <taxon>Eukaryota</taxon>
        <taxon>Fungi</taxon>
        <taxon>Dikarya</taxon>
        <taxon>Ascomycota</taxon>
        <taxon>Pezizomycotina</taxon>
        <taxon>Leotiomycetes</taxon>
        <taxon>Helotiales</taxon>
        <taxon>Lachnaceae</taxon>
        <taxon>Lachnellula</taxon>
    </lineage>
</organism>
<evidence type="ECO:0000313" key="8">
    <source>
        <dbReference type="EMBL" id="TVY55376.1"/>
    </source>
</evidence>
<evidence type="ECO:0000256" key="1">
    <source>
        <dbReference type="ARBA" id="ARBA00004123"/>
    </source>
</evidence>
<comment type="caution">
    <text evidence="8">The sequence shown here is derived from an EMBL/GenBank/DDBJ whole genome shotgun (WGS) entry which is preliminary data.</text>
</comment>
<keyword evidence="3" id="KW-0677">Repeat</keyword>
<dbReference type="GO" id="GO:0000978">
    <property type="term" value="F:RNA polymerase II cis-regulatory region sequence-specific DNA binding"/>
    <property type="evidence" value="ECO:0007669"/>
    <property type="project" value="InterPro"/>
</dbReference>
<dbReference type="CDD" id="cd12148">
    <property type="entry name" value="fungal_TF_MHR"/>
    <property type="match status" value="1"/>
</dbReference>
<dbReference type="GO" id="GO:0008270">
    <property type="term" value="F:zinc ion binding"/>
    <property type="evidence" value="ECO:0007669"/>
    <property type="project" value="UniProtKB-KW"/>
</dbReference>
<dbReference type="GO" id="GO:0000785">
    <property type="term" value="C:chromatin"/>
    <property type="evidence" value="ECO:0007669"/>
    <property type="project" value="TreeGrafter"/>
</dbReference>
<dbReference type="Proteomes" id="UP000481288">
    <property type="component" value="Unassembled WGS sequence"/>
</dbReference>
<dbReference type="InterPro" id="IPR007219">
    <property type="entry name" value="XnlR_reg_dom"/>
</dbReference>
<comment type="subcellular location">
    <subcellularLocation>
        <location evidence="1">Nucleus</location>
    </subcellularLocation>
</comment>
<evidence type="ECO:0000256" key="6">
    <source>
        <dbReference type="ARBA" id="ARBA00023242"/>
    </source>
</evidence>
<evidence type="ECO:0000256" key="3">
    <source>
        <dbReference type="ARBA" id="ARBA00022737"/>
    </source>
</evidence>
<dbReference type="OrthoDB" id="8117402at2759"/>
<proteinExistence type="predicted"/>
<evidence type="ECO:0000256" key="2">
    <source>
        <dbReference type="ARBA" id="ARBA00022723"/>
    </source>
</evidence>
<keyword evidence="4" id="KW-0863">Zinc-finger</keyword>
<name>A0A7D8YN03_9HELO</name>
<dbReference type="EMBL" id="QGMG01000248">
    <property type="protein sequence ID" value="TVY55376.1"/>
    <property type="molecule type" value="Genomic_DNA"/>
</dbReference>
<evidence type="ECO:0000256" key="4">
    <source>
        <dbReference type="ARBA" id="ARBA00022771"/>
    </source>
</evidence>
<dbReference type="PANTHER" id="PTHR40626:SF11">
    <property type="entry name" value="ZINC FINGER PROTEIN YPR022C"/>
    <property type="match status" value="1"/>
</dbReference>
<dbReference type="GO" id="GO:0005634">
    <property type="term" value="C:nucleus"/>
    <property type="evidence" value="ECO:0007669"/>
    <property type="project" value="UniProtKB-SubCell"/>
</dbReference>
<protein>
    <submittedName>
        <fullName evidence="8">Zinc finger protein</fullName>
    </submittedName>
</protein>
<dbReference type="AlphaFoldDB" id="A0A7D8YN03"/>
<keyword evidence="6" id="KW-0539">Nucleus</keyword>
<sequence length="676" mass="75753">MFHTLDSELTIPKTMMVHSGLALSAKHAMCNSVEAPTAPIVPDPNIGPNGFPHHEPGLGSEIFDLNPQMDLGDISLAEQPPNLELLSEDVKSAYIQSYITYFHPSLPILHPPTLSSLSSPPVLLTAVLAIGCMYSASRSNQPNTLDINAKRKLSRELWKRGCHEVGLFVKKHRPRWRTPWVLQSYVLLIVYGTFTGDEKCISKSRDMYRIVVDALRDFELLHQKSVFPAVSAWDWSLSLSASPEETQRTWQIFIDQESTKLALYALYYFDFHLFASFNMRPMLSSIEFEWDLPMDSALWEAESATKWWHAILQRQLESSNDAMLRDQLQIKSLMVASQSLLSNAASPALRKTLSSSAFATLCIVASLESLVRDFTRSYYQLPPTLADPSPFHILSQSQNAKVSTAIVSLLSIATDRSCSSCDYKCVSLWHAVILGCLSIKISLCKPDDLLVGGIIEASPAAGLATSVHLNLGDYVSSRRSAFNLSSKQVYNHRKAPVRPLHNLNTPNRILLIIEHDEGSSTRRKPIAENGFVAILDEMLTAMHEMGTNIISPPWEGPWTTVQGFKILIILWQALRFSIAELQSQVCPPPGVNKYAKLYDPARSVVHCIITALDIYDPLEIHISHESLLTPEDLDNVDQLETQFINWMRKLCDRRDVWDIGPSMGKVLDEICTVDEI</sequence>
<keyword evidence="2" id="KW-0479">Metal-binding</keyword>
<dbReference type="PANTHER" id="PTHR40626">
    <property type="entry name" value="MIP31509P"/>
    <property type="match status" value="1"/>
</dbReference>
<dbReference type="GO" id="GO:0000981">
    <property type="term" value="F:DNA-binding transcription factor activity, RNA polymerase II-specific"/>
    <property type="evidence" value="ECO:0007669"/>
    <property type="project" value="InterPro"/>
</dbReference>
<feature type="domain" description="Xylanolytic transcriptional activator regulatory" evidence="7">
    <location>
        <begin position="95"/>
        <end position="323"/>
    </location>
</feature>
<dbReference type="GO" id="GO:0006351">
    <property type="term" value="P:DNA-templated transcription"/>
    <property type="evidence" value="ECO:0007669"/>
    <property type="project" value="InterPro"/>
</dbReference>
<gene>
    <name evidence="8" type="ORF">LCER1_G001864</name>
</gene>
<evidence type="ECO:0000256" key="5">
    <source>
        <dbReference type="ARBA" id="ARBA00022833"/>
    </source>
</evidence>
<dbReference type="InterPro" id="IPR051059">
    <property type="entry name" value="VerF-like"/>
</dbReference>
<dbReference type="Pfam" id="PF04082">
    <property type="entry name" value="Fungal_trans"/>
    <property type="match status" value="1"/>
</dbReference>
<evidence type="ECO:0000313" key="9">
    <source>
        <dbReference type="Proteomes" id="UP000481288"/>
    </source>
</evidence>
<evidence type="ECO:0000259" key="7">
    <source>
        <dbReference type="Pfam" id="PF04082"/>
    </source>
</evidence>
<keyword evidence="5" id="KW-0862">Zinc</keyword>
<reference evidence="8 9" key="1">
    <citation type="submission" date="2018-05" db="EMBL/GenBank/DDBJ databases">
        <title>Whole genome sequencing for identification of molecular markers to develop diagnostic detection tools for the regulated plant pathogen Lachnellula willkommii.</title>
        <authorList>
            <person name="Giroux E."/>
            <person name="Bilodeau G."/>
        </authorList>
    </citation>
    <scope>NUCLEOTIDE SEQUENCE [LARGE SCALE GENOMIC DNA]</scope>
    <source>
        <strain evidence="8 9">CBS 625.97</strain>
    </source>
</reference>
<keyword evidence="9" id="KW-1185">Reference proteome</keyword>
<accession>A0A7D8YN03</accession>